<organism evidence="1 2">
    <name type="scientific">Arctium lappa</name>
    <name type="common">Greater burdock</name>
    <name type="synonym">Lappa major</name>
    <dbReference type="NCBI Taxonomy" id="4217"/>
    <lineage>
        <taxon>Eukaryota</taxon>
        <taxon>Viridiplantae</taxon>
        <taxon>Streptophyta</taxon>
        <taxon>Embryophyta</taxon>
        <taxon>Tracheophyta</taxon>
        <taxon>Spermatophyta</taxon>
        <taxon>Magnoliopsida</taxon>
        <taxon>eudicotyledons</taxon>
        <taxon>Gunneridae</taxon>
        <taxon>Pentapetalae</taxon>
        <taxon>asterids</taxon>
        <taxon>campanulids</taxon>
        <taxon>Asterales</taxon>
        <taxon>Asteraceae</taxon>
        <taxon>Carduoideae</taxon>
        <taxon>Cardueae</taxon>
        <taxon>Arctiinae</taxon>
        <taxon>Arctium</taxon>
    </lineage>
</organism>
<comment type="caution">
    <text evidence="1">The sequence shown here is derived from an EMBL/GenBank/DDBJ whole genome shotgun (WGS) entry which is preliminary data.</text>
</comment>
<reference evidence="2" key="1">
    <citation type="journal article" date="2022" name="Mol. Ecol. Resour.">
        <title>The genomes of chicory, endive, great burdock and yacon provide insights into Asteraceae palaeo-polyploidization history and plant inulin production.</title>
        <authorList>
            <person name="Fan W."/>
            <person name="Wang S."/>
            <person name="Wang H."/>
            <person name="Wang A."/>
            <person name="Jiang F."/>
            <person name="Liu H."/>
            <person name="Zhao H."/>
            <person name="Xu D."/>
            <person name="Zhang Y."/>
        </authorList>
    </citation>
    <scope>NUCLEOTIDE SEQUENCE [LARGE SCALE GENOMIC DNA]</scope>
    <source>
        <strain evidence="2">cv. Niubang</strain>
    </source>
</reference>
<sequence>MQLEMMMMSNSKLFISFFLFFLFISFVSSSFSINSHICSPVQSHALLLFKQELFFTDHSIKYRYVNNICRDWLGSGYYPITMNWKTSIDCCNWDGVICNHLTGDVIDLDLSCGMLRGTIHPNSTLFHLPHLQRLNLAFNSFFPSQLPHEIVSFSTSLTHLNLSECGFTGQVPTSTTFLHKLVYLDLSHNYFDSRLEPRVLNNLLQNSTHLRHLSLDDVHIGLVLPAYFNITPTLKLLDLRSTGLQGK</sequence>
<proteinExistence type="predicted"/>
<name>A0ACB9DQZ0_ARCLA</name>
<protein>
    <submittedName>
        <fullName evidence="1">Uncharacterized protein</fullName>
    </submittedName>
</protein>
<dbReference type="Proteomes" id="UP001055879">
    <property type="component" value="Linkage Group LG03"/>
</dbReference>
<reference evidence="1 2" key="2">
    <citation type="journal article" date="2022" name="Mol. Ecol. Resour.">
        <title>The genomes of chicory, endive, great burdock and yacon provide insights into Asteraceae paleo-polyploidization history and plant inulin production.</title>
        <authorList>
            <person name="Fan W."/>
            <person name="Wang S."/>
            <person name="Wang H."/>
            <person name="Wang A."/>
            <person name="Jiang F."/>
            <person name="Liu H."/>
            <person name="Zhao H."/>
            <person name="Xu D."/>
            <person name="Zhang Y."/>
        </authorList>
    </citation>
    <scope>NUCLEOTIDE SEQUENCE [LARGE SCALE GENOMIC DNA]</scope>
    <source>
        <strain evidence="2">cv. Niubang</strain>
    </source>
</reference>
<accession>A0ACB9DQZ0</accession>
<keyword evidence="2" id="KW-1185">Reference proteome</keyword>
<evidence type="ECO:0000313" key="2">
    <source>
        <dbReference type="Proteomes" id="UP001055879"/>
    </source>
</evidence>
<gene>
    <name evidence="1" type="ORF">L6452_12201</name>
</gene>
<evidence type="ECO:0000313" key="1">
    <source>
        <dbReference type="EMBL" id="KAI3748825.1"/>
    </source>
</evidence>
<dbReference type="EMBL" id="CM042049">
    <property type="protein sequence ID" value="KAI3748825.1"/>
    <property type="molecule type" value="Genomic_DNA"/>
</dbReference>